<dbReference type="NCBIfam" id="NF041918">
    <property type="entry name" value="SAMP1"/>
    <property type="match status" value="1"/>
</dbReference>
<dbReference type="Pfam" id="PF02597">
    <property type="entry name" value="ThiS"/>
    <property type="match status" value="1"/>
</dbReference>
<evidence type="ECO:0000313" key="1">
    <source>
        <dbReference type="EMBL" id="SVB80772.1"/>
    </source>
</evidence>
<reference evidence="1" key="1">
    <citation type="submission" date="2018-05" db="EMBL/GenBank/DDBJ databases">
        <authorList>
            <person name="Lanie J.A."/>
            <person name="Ng W.-L."/>
            <person name="Kazmierczak K.M."/>
            <person name="Andrzejewski T.M."/>
            <person name="Davidsen T.M."/>
            <person name="Wayne K.J."/>
            <person name="Tettelin H."/>
            <person name="Glass J.I."/>
            <person name="Rusch D."/>
            <person name="Podicherti R."/>
            <person name="Tsui H.-C.T."/>
            <person name="Winkler M.E."/>
        </authorList>
    </citation>
    <scope>NUCLEOTIDE SEQUENCE</scope>
</reference>
<organism evidence="1">
    <name type="scientific">marine metagenome</name>
    <dbReference type="NCBI Taxonomy" id="408172"/>
    <lineage>
        <taxon>unclassified sequences</taxon>
        <taxon>metagenomes</taxon>
        <taxon>ecological metagenomes</taxon>
    </lineage>
</organism>
<dbReference type="NCBIfam" id="TIGR01687">
    <property type="entry name" value="moaD_arch"/>
    <property type="match status" value="1"/>
</dbReference>
<dbReference type="InterPro" id="IPR016155">
    <property type="entry name" value="Mopterin_synth/thiamin_S_b"/>
</dbReference>
<dbReference type="InterPro" id="IPR003749">
    <property type="entry name" value="ThiS/MoaD-like"/>
</dbReference>
<dbReference type="InterPro" id="IPR052045">
    <property type="entry name" value="Sulfur_Carrier/Prot_Modifier"/>
</dbReference>
<accession>A0A382H0T9</accession>
<dbReference type="SUPFAM" id="SSF54285">
    <property type="entry name" value="MoaD/ThiS"/>
    <property type="match status" value="1"/>
</dbReference>
<proteinExistence type="predicted"/>
<dbReference type="Gene3D" id="3.10.20.30">
    <property type="match status" value="1"/>
</dbReference>
<dbReference type="InterPro" id="IPR010038">
    <property type="entry name" value="MoaD_arc-typ"/>
</dbReference>
<dbReference type="InterPro" id="IPR054834">
    <property type="entry name" value="SAMP1_3"/>
</dbReference>
<dbReference type="AlphaFoldDB" id="A0A382H0T9"/>
<gene>
    <name evidence="1" type="ORF">METZ01_LOCUS233626</name>
</gene>
<dbReference type="InterPro" id="IPR012675">
    <property type="entry name" value="Beta-grasp_dom_sf"/>
</dbReference>
<protein>
    <recommendedName>
        <fullName evidence="2">Molybdopterin synthase sulfur carrier subunit</fullName>
    </recommendedName>
</protein>
<name>A0A382H0T9_9ZZZZ</name>
<dbReference type="PANTHER" id="PTHR38031">
    <property type="entry name" value="SULFUR CARRIER PROTEIN SLR0821-RELATED"/>
    <property type="match status" value="1"/>
</dbReference>
<evidence type="ECO:0008006" key="2">
    <source>
        <dbReference type="Google" id="ProtNLM"/>
    </source>
</evidence>
<dbReference type="EMBL" id="UINC01058473">
    <property type="protein sequence ID" value="SVB80772.1"/>
    <property type="molecule type" value="Genomic_DNA"/>
</dbReference>
<sequence>MEDYQLMSATVRIPTPLRKVTNGEDKASVDAGTMDDIVESLEQQYPGIKDRICDTEGGLRSFVNVYINGEDIRFIDGMSSTVNSGDEVSIVPAVAGGK</sequence>
<dbReference type="PANTHER" id="PTHR38031:SF1">
    <property type="entry name" value="SULFUR CARRIER PROTEIN CYSO"/>
    <property type="match status" value="1"/>
</dbReference>